<dbReference type="AlphaFoldDB" id="A0A4P6XJP6"/>
<dbReference type="Proteomes" id="UP000292447">
    <property type="component" value="Chromosome I"/>
</dbReference>
<organism evidence="1 2">
    <name type="scientific">Metschnikowia aff. pulcherrima</name>
    <dbReference type="NCBI Taxonomy" id="2163413"/>
    <lineage>
        <taxon>Eukaryota</taxon>
        <taxon>Fungi</taxon>
        <taxon>Dikarya</taxon>
        <taxon>Ascomycota</taxon>
        <taxon>Saccharomycotina</taxon>
        <taxon>Pichiomycetes</taxon>
        <taxon>Metschnikowiaceae</taxon>
        <taxon>Metschnikowia</taxon>
    </lineage>
</organism>
<reference evidence="2" key="1">
    <citation type="submission" date="2019-03" db="EMBL/GenBank/DDBJ databases">
        <title>Snf2 controls pulcherriminic acid biosynthesis and connects pigmentation and antifungal activity of the yeast Metschnikowia pulcherrima.</title>
        <authorList>
            <person name="Gore-Lloyd D."/>
            <person name="Sumann I."/>
            <person name="Brachmann A.O."/>
            <person name="Schneeberger K."/>
            <person name="Ortiz-Merino R.A."/>
            <person name="Moreno-Beltran M."/>
            <person name="Schlaefli M."/>
            <person name="Kirner P."/>
            <person name="Santos Kron A."/>
            <person name="Wolfe K.H."/>
            <person name="Piel J."/>
            <person name="Ahrens C.H."/>
            <person name="Henk D."/>
            <person name="Freimoser F.M."/>
        </authorList>
    </citation>
    <scope>NUCLEOTIDE SEQUENCE [LARGE SCALE GENOMIC DNA]</scope>
    <source>
        <strain evidence="2">APC 1.2</strain>
    </source>
</reference>
<protein>
    <submittedName>
        <fullName evidence="1">Uncharacterized protein</fullName>
    </submittedName>
</protein>
<name>A0A4P6XJP6_9ASCO</name>
<gene>
    <name evidence="1" type="ORF">METSCH_A07440</name>
</gene>
<accession>A0A4P6XJP6</accession>
<sequence length="371" mass="40350">MISLRRFSTAAPVKAAFFARTTLAPRNGFAPLIPTGFSPKSALFLSTPQNLPTTIENAIFLHQQLGLQIVVAGVDRIVPNGASNGVSELWMEESMKLGQAVLLASKDSQPSLRESDGINPVGAKVHWKHVEGSLRLEFQQNKIDLLLANTAFATSTLTTLFFFQKQSPGGADPHMGQTLSELHVKLPELTPNLQNPASLDRWTPLTQEQDLIITKCTGNLVKGINGQPAAQYLEKNNMLMSIASKDTKVYVKVYEQDSARAKKYEVIAGGGGWGAKADLLAISPEAQLAKGDRLEFFMVTPSDRYARLETAMVSRQFRFECAPEATSYEDTSDSSQSVEHLFGAGSEAGFVVNGVNYRSAGESITFAYGNE</sequence>
<dbReference type="EMBL" id="CP034456">
    <property type="protein sequence ID" value="QBM86108.1"/>
    <property type="molecule type" value="Genomic_DNA"/>
</dbReference>
<evidence type="ECO:0000313" key="1">
    <source>
        <dbReference type="EMBL" id="QBM86108.1"/>
    </source>
</evidence>
<proteinExistence type="predicted"/>
<keyword evidence="2" id="KW-1185">Reference proteome</keyword>
<evidence type="ECO:0000313" key="2">
    <source>
        <dbReference type="Proteomes" id="UP000292447"/>
    </source>
</evidence>